<keyword evidence="3" id="KW-1185">Reference proteome</keyword>
<dbReference type="RefSeq" id="XP_025395924.1">
    <property type="nucleotide sequence ID" value="XM_025544050.1"/>
</dbReference>
<proteinExistence type="predicted"/>
<dbReference type="GeneID" id="37066287"/>
<evidence type="ECO:0000313" key="3">
    <source>
        <dbReference type="Proteomes" id="UP000247233"/>
    </source>
</evidence>
<dbReference type="AlphaFoldDB" id="A0A317VB75"/>
<dbReference type="EMBL" id="MSFL01000030">
    <property type="protein sequence ID" value="PWY70437.1"/>
    <property type="molecule type" value="Genomic_DNA"/>
</dbReference>
<evidence type="ECO:0000313" key="1">
    <source>
        <dbReference type="EMBL" id="PWY70437.1"/>
    </source>
</evidence>
<dbReference type="Proteomes" id="UP000247233">
    <property type="component" value="Unassembled WGS sequence"/>
</dbReference>
<dbReference type="VEuPathDB" id="FungiDB:BO70DRAFT_365445"/>
<dbReference type="VEuPathDB" id="FungiDB:BO70DRAFT_365381"/>
<protein>
    <submittedName>
        <fullName evidence="2">Uncharacterized protein</fullName>
    </submittedName>
</protein>
<name>A0A317VB75_9EURO</name>
<reference evidence="2 3" key="1">
    <citation type="submission" date="2016-12" db="EMBL/GenBank/DDBJ databases">
        <title>The genomes of Aspergillus section Nigri reveals drivers in fungal speciation.</title>
        <authorList>
            <consortium name="DOE Joint Genome Institute"/>
            <person name="Vesth T.C."/>
            <person name="Nybo J."/>
            <person name="Theobald S."/>
            <person name="Brandl J."/>
            <person name="Frisvad J.C."/>
            <person name="Nielsen K.F."/>
            <person name="Lyhne E.K."/>
            <person name="Kogle M.E."/>
            <person name="Kuo A."/>
            <person name="Riley R."/>
            <person name="Clum A."/>
            <person name="Nolan M."/>
            <person name="Lipzen A."/>
            <person name="Salamov A."/>
            <person name="Henrissat B."/>
            <person name="Wiebenga A."/>
            <person name="De Vries R.P."/>
            <person name="Grigoriev I.V."/>
            <person name="Mortensen U.H."/>
            <person name="Andersen M.R."/>
            <person name="Baker S.E."/>
        </authorList>
    </citation>
    <scope>NUCLEOTIDE SEQUENCE [LARGE SCALE GENOMIC DNA]</scope>
    <source>
        <strain evidence="2 3">CBS 117.55</strain>
    </source>
</reference>
<dbReference type="EMBL" id="MSFL01000030">
    <property type="protein sequence ID" value="PWY70511.1"/>
    <property type="molecule type" value="Genomic_DNA"/>
</dbReference>
<gene>
    <name evidence="1" type="ORF">BO70DRAFT_365381</name>
    <name evidence="2" type="ORF">BO70DRAFT_365445</name>
</gene>
<comment type="caution">
    <text evidence="2">The sequence shown here is derived from an EMBL/GenBank/DDBJ whole genome shotgun (WGS) entry which is preliminary data.</text>
</comment>
<organism evidence="2 3">
    <name type="scientific">Aspergillus heteromorphus CBS 117.55</name>
    <dbReference type="NCBI Taxonomy" id="1448321"/>
    <lineage>
        <taxon>Eukaryota</taxon>
        <taxon>Fungi</taxon>
        <taxon>Dikarya</taxon>
        <taxon>Ascomycota</taxon>
        <taxon>Pezizomycotina</taxon>
        <taxon>Eurotiomycetes</taxon>
        <taxon>Eurotiomycetidae</taxon>
        <taxon>Eurotiales</taxon>
        <taxon>Aspergillaceae</taxon>
        <taxon>Aspergillus</taxon>
        <taxon>Aspergillus subgen. Circumdati</taxon>
    </lineage>
</organism>
<sequence length="60" mass="6991">MNDRIIWHGLNGVESVYRASTLYTTPYKDALSRQQMQMRELYDRSDAGEIYNGVSLYLVT</sequence>
<accession>A0A317VB75</accession>
<evidence type="ECO:0000313" key="2">
    <source>
        <dbReference type="EMBL" id="PWY70511.1"/>
    </source>
</evidence>